<evidence type="ECO:0000256" key="1">
    <source>
        <dbReference type="ARBA" id="ARBA00023015"/>
    </source>
</evidence>
<protein>
    <submittedName>
        <fullName evidence="5">AraC family transcriptional regulator</fullName>
    </submittedName>
</protein>
<dbReference type="PANTHER" id="PTHR47894">
    <property type="entry name" value="HTH-TYPE TRANSCRIPTIONAL REGULATOR GADX"/>
    <property type="match status" value="1"/>
</dbReference>
<sequence length="342" mass="38100">MTIKTAPYKVAKEFVQQLVCFAREQGMPVDTVLSRAGIELGALEGQPAYVSGPILERYLAAMLKMVPDPLPGLYASRWRVATFFGLVGFLAQTSSTLGVMLNTLVQVEPLVGDTGKTRIHHVPGEIVVSWHCQFTNPDVLSHASDFILSTFVGCITSAARPGVSVVRSVHLQHAAPEQAELLQRYIDVFGCPVYFGESENRIVLPNDVFDLPLPGADPQLHEMLENHARKLMEERTKASRFVDLVRSRLHQQLQAGAASREALAAEFGMSGRTLHRKLQDDGTSYREILDELRLQRARKLLVESDLSIQQVGELSGFDEGQSFTRWFRQLTGNSPSEFRHRC</sequence>
<dbReference type="PROSITE" id="PS01124">
    <property type="entry name" value="HTH_ARAC_FAMILY_2"/>
    <property type="match status" value="1"/>
</dbReference>
<evidence type="ECO:0000313" key="5">
    <source>
        <dbReference type="EMBL" id="ARU58437.1"/>
    </source>
</evidence>
<dbReference type="RefSeq" id="WP_087463215.1">
    <property type="nucleotide sequence ID" value="NZ_CP021425.1"/>
</dbReference>
<dbReference type="AlphaFoldDB" id="A0A1Y0ID35"/>
<dbReference type="EMBL" id="CP021425">
    <property type="protein sequence ID" value="ARU58437.1"/>
    <property type="molecule type" value="Genomic_DNA"/>
</dbReference>
<dbReference type="Pfam" id="PF12625">
    <property type="entry name" value="Arabinose_bd"/>
    <property type="match status" value="1"/>
</dbReference>
<dbReference type="GO" id="GO:0003700">
    <property type="term" value="F:DNA-binding transcription factor activity"/>
    <property type="evidence" value="ECO:0007669"/>
    <property type="project" value="InterPro"/>
</dbReference>
<evidence type="ECO:0000313" key="6">
    <source>
        <dbReference type="Proteomes" id="UP000196027"/>
    </source>
</evidence>
<dbReference type="OrthoDB" id="5582699at2"/>
<dbReference type="InterPro" id="IPR009057">
    <property type="entry name" value="Homeodomain-like_sf"/>
</dbReference>
<keyword evidence="3" id="KW-0804">Transcription</keyword>
<reference evidence="5 6" key="1">
    <citation type="submission" date="2017-05" db="EMBL/GenBank/DDBJ databases">
        <title>Genomic insights into alkan degradation activity of Oleiphilus messinensis.</title>
        <authorList>
            <person name="Kozyavkin S.A."/>
            <person name="Slesarev A.I."/>
            <person name="Golyshin P.N."/>
            <person name="Korzhenkov A."/>
            <person name="Golyshina O.N."/>
            <person name="Toshchakov S.V."/>
        </authorList>
    </citation>
    <scope>NUCLEOTIDE SEQUENCE [LARGE SCALE GENOMIC DNA]</scope>
    <source>
        <strain evidence="5 6">ME102</strain>
    </source>
</reference>
<evidence type="ECO:0000259" key="4">
    <source>
        <dbReference type="PROSITE" id="PS01124"/>
    </source>
</evidence>
<dbReference type="InterPro" id="IPR018060">
    <property type="entry name" value="HTH_AraC"/>
</dbReference>
<dbReference type="SMART" id="SM00342">
    <property type="entry name" value="HTH_ARAC"/>
    <property type="match status" value="1"/>
</dbReference>
<dbReference type="KEGG" id="ome:OLMES_4441"/>
<dbReference type="Pfam" id="PF12833">
    <property type="entry name" value="HTH_18"/>
    <property type="match status" value="1"/>
</dbReference>
<keyword evidence="1" id="KW-0805">Transcription regulation</keyword>
<dbReference type="GO" id="GO:0005829">
    <property type="term" value="C:cytosol"/>
    <property type="evidence" value="ECO:0007669"/>
    <property type="project" value="TreeGrafter"/>
</dbReference>
<keyword evidence="6" id="KW-1185">Reference proteome</keyword>
<name>A0A1Y0ID35_9GAMM</name>
<evidence type="ECO:0000256" key="2">
    <source>
        <dbReference type="ARBA" id="ARBA00023125"/>
    </source>
</evidence>
<dbReference type="InterPro" id="IPR018062">
    <property type="entry name" value="HTH_AraC-typ_CS"/>
</dbReference>
<dbReference type="Proteomes" id="UP000196027">
    <property type="component" value="Chromosome"/>
</dbReference>
<keyword evidence="2" id="KW-0238">DNA-binding</keyword>
<dbReference type="InterPro" id="IPR032687">
    <property type="entry name" value="AraC-type_N"/>
</dbReference>
<gene>
    <name evidence="5" type="ORF">OLMES_4441</name>
</gene>
<evidence type="ECO:0000256" key="3">
    <source>
        <dbReference type="ARBA" id="ARBA00023163"/>
    </source>
</evidence>
<organism evidence="5 6">
    <name type="scientific">Oleiphilus messinensis</name>
    <dbReference type="NCBI Taxonomy" id="141451"/>
    <lineage>
        <taxon>Bacteria</taxon>
        <taxon>Pseudomonadati</taxon>
        <taxon>Pseudomonadota</taxon>
        <taxon>Gammaproteobacteria</taxon>
        <taxon>Oceanospirillales</taxon>
        <taxon>Oleiphilaceae</taxon>
        <taxon>Oleiphilus</taxon>
    </lineage>
</organism>
<dbReference type="Gene3D" id="1.10.10.60">
    <property type="entry name" value="Homeodomain-like"/>
    <property type="match status" value="1"/>
</dbReference>
<feature type="domain" description="HTH araC/xylS-type" evidence="4">
    <location>
        <begin position="239"/>
        <end position="341"/>
    </location>
</feature>
<proteinExistence type="predicted"/>
<dbReference type="PANTHER" id="PTHR47894:SF1">
    <property type="entry name" value="HTH-TYPE TRANSCRIPTIONAL REGULATOR VQSM"/>
    <property type="match status" value="1"/>
</dbReference>
<dbReference type="GO" id="GO:0000976">
    <property type="term" value="F:transcription cis-regulatory region binding"/>
    <property type="evidence" value="ECO:0007669"/>
    <property type="project" value="TreeGrafter"/>
</dbReference>
<dbReference type="PROSITE" id="PS00041">
    <property type="entry name" value="HTH_ARAC_FAMILY_1"/>
    <property type="match status" value="1"/>
</dbReference>
<accession>A0A1Y0ID35</accession>
<dbReference type="SUPFAM" id="SSF46689">
    <property type="entry name" value="Homeodomain-like"/>
    <property type="match status" value="1"/>
</dbReference>